<sequence length="112" mass="12270">MAYSDKPEVSAQVPGIATTRDGANAFVSRLVMQTIVDVLESQARSALLPDVVTSAILGQLSVRVTYEPLSCQMVVLGITTETSESLLMNIYSKDFKQIHSIHCLFTSSLRFM</sequence>
<organism evidence="1 2">
    <name type="scientific">Parelaphostrongylus tenuis</name>
    <name type="common">Meningeal worm</name>
    <dbReference type="NCBI Taxonomy" id="148309"/>
    <lineage>
        <taxon>Eukaryota</taxon>
        <taxon>Metazoa</taxon>
        <taxon>Ecdysozoa</taxon>
        <taxon>Nematoda</taxon>
        <taxon>Chromadorea</taxon>
        <taxon>Rhabditida</taxon>
        <taxon>Rhabditina</taxon>
        <taxon>Rhabditomorpha</taxon>
        <taxon>Strongyloidea</taxon>
        <taxon>Metastrongylidae</taxon>
        <taxon>Parelaphostrongylus</taxon>
    </lineage>
</organism>
<name>A0AAD5N9M1_PARTN</name>
<dbReference type="EMBL" id="JAHQIW010004113">
    <property type="protein sequence ID" value="KAJ1361094.1"/>
    <property type="molecule type" value="Genomic_DNA"/>
</dbReference>
<comment type="caution">
    <text evidence="1">The sequence shown here is derived from an EMBL/GenBank/DDBJ whole genome shotgun (WGS) entry which is preliminary data.</text>
</comment>
<accession>A0AAD5N9M1</accession>
<dbReference type="AlphaFoldDB" id="A0AAD5N9M1"/>
<evidence type="ECO:0000313" key="1">
    <source>
        <dbReference type="EMBL" id="KAJ1361094.1"/>
    </source>
</evidence>
<keyword evidence="2" id="KW-1185">Reference proteome</keyword>
<proteinExistence type="predicted"/>
<protein>
    <submittedName>
        <fullName evidence="1">Uncharacterized protein</fullName>
    </submittedName>
</protein>
<evidence type="ECO:0000313" key="2">
    <source>
        <dbReference type="Proteomes" id="UP001196413"/>
    </source>
</evidence>
<gene>
    <name evidence="1" type="ORF">KIN20_020271</name>
</gene>
<dbReference type="Proteomes" id="UP001196413">
    <property type="component" value="Unassembled WGS sequence"/>
</dbReference>
<reference evidence="1" key="1">
    <citation type="submission" date="2021-06" db="EMBL/GenBank/DDBJ databases">
        <title>Parelaphostrongylus tenuis whole genome reference sequence.</title>
        <authorList>
            <person name="Garwood T.J."/>
            <person name="Larsen P.A."/>
            <person name="Fountain-Jones N.M."/>
            <person name="Garbe J.R."/>
            <person name="Macchietto M.G."/>
            <person name="Kania S.A."/>
            <person name="Gerhold R.W."/>
            <person name="Richards J.E."/>
            <person name="Wolf T.M."/>
        </authorList>
    </citation>
    <scope>NUCLEOTIDE SEQUENCE</scope>
    <source>
        <strain evidence="1">MNPRO001-30</strain>
        <tissue evidence="1">Meninges</tissue>
    </source>
</reference>